<keyword evidence="2" id="KW-1185">Reference proteome</keyword>
<dbReference type="Gene3D" id="3.40.50.2300">
    <property type="match status" value="1"/>
</dbReference>
<sequence>MVYTHGDPIAHGAYLAAKNAGREKSINFAGIDGLPREGAPWVEQGPLAGTTSAWAIPDRCAMRAPPRRADAGMG</sequence>
<dbReference type="EMBL" id="FCNX02000003">
    <property type="protein sequence ID" value="SAK55760.1"/>
    <property type="molecule type" value="Genomic_DNA"/>
</dbReference>
<evidence type="ECO:0000313" key="1">
    <source>
        <dbReference type="EMBL" id="SAK55760.1"/>
    </source>
</evidence>
<dbReference type="Proteomes" id="UP000054903">
    <property type="component" value="Unassembled WGS sequence"/>
</dbReference>
<reference evidence="1" key="1">
    <citation type="submission" date="2016-01" db="EMBL/GenBank/DDBJ databases">
        <authorList>
            <person name="Peeters C."/>
        </authorList>
    </citation>
    <scope>NUCLEOTIDE SEQUENCE</scope>
    <source>
        <strain evidence="1">LMG 29320</strain>
    </source>
</reference>
<proteinExistence type="predicted"/>
<accession>A0A158ADC5</accession>
<comment type="caution">
    <text evidence="1">The sequence shown here is derived from an EMBL/GenBank/DDBJ whole genome shotgun (WGS) entry which is preliminary data.</text>
</comment>
<dbReference type="SUPFAM" id="SSF53822">
    <property type="entry name" value="Periplasmic binding protein-like I"/>
    <property type="match status" value="1"/>
</dbReference>
<dbReference type="RefSeq" id="WP_061133899.1">
    <property type="nucleotide sequence ID" value="NZ_FCNX02000003.1"/>
</dbReference>
<dbReference type="STRING" id="1777138.AWB77_01653"/>
<organism evidence="1 2">
    <name type="scientific">Caballeronia fortuita</name>
    <dbReference type="NCBI Taxonomy" id="1777138"/>
    <lineage>
        <taxon>Bacteria</taxon>
        <taxon>Pseudomonadati</taxon>
        <taxon>Pseudomonadota</taxon>
        <taxon>Betaproteobacteria</taxon>
        <taxon>Burkholderiales</taxon>
        <taxon>Burkholderiaceae</taxon>
        <taxon>Caballeronia</taxon>
    </lineage>
</organism>
<evidence type="ECO:0000313" key="2">
    <source>
        <dbReference type="Proteomes" id="UP000054903"/>
    </source>
</evidence>
<protein>
    <submittedName>
        <fullName evidence="1">Uncharacterized protein</fullName>
    </submittedName>
</protein>
<dbReference type="InterPro" id="IPR028082">
    <property type="entry name" value="Peripla_BP_I"/>
</dbReference>
<dbReference type="AlphaFoldDB" id="A0A158ADC5"/>
<gene>
    <name evidence="1" type="ORF">AWB77_01653</name>
</gene>
<name>A0A158ADC5_9BURK</name>